<evidence type="ECO:0000256" key="1">
    <source>
        <dbReference type="SAM" id="Coils"/>
    </source>
</evidence>
<keyword evidence="1" id="KW-0175">Coiled coil</keyword>
<proteinExistence type="predicted"/>
<sequence>MFGFRKKEKNTVFLPEGTLPRARRRENAFASARAAEARMERARRRISSEAEDELFRLRAWAALSAVVRFSQERSAPAPVQRGLRTRRPLIAARPALSCSDALDEAIASLSRLRGLNRGE</sequence>
<reference evidence="2" key="2">
    <citation type="submission" date="2021-04" db="EMBL/GenBank/DDBJ databases">
        <authorList>
            <person name="Gilroy R."/>
        </authorList>
    </citation>
    <scope>NUCLEOTIDE SEQUENCE</scope>
    <source>
        <strain evidence="2">CHK192-19661</strain>
    </source>
</reference>
<dbReference type="EMBL" id="DXCF01000027">
    <property type="protein sequence ID" value="HIZ09807.1"/>
    <property type="molecule type" value="Genomic_DNA"/>
</dbReference>
<name>A0A9D2IHZ8_9FIRM</name>
<comment type="caution">
    <text evidence="2">The sequence shown here is derived from an EMBL/GenBank/DDBJ whole genome shotgun (WGS) entry which is preliminary data.</text>
</comment>
<evidence type="ECO:0000313" key="2">
    <source>
        <dbReference type="EMBL" id="HIZ09807.1"/>
    </source>
</evidence>
<evidence type="ECO:0000313" key="3">
    <source>
        <dbReference type="Proteomes" id="UP000824025"/>
    </source>
</evidence>
<gene>
    <name evidence="2" type="ORF">H9726_04880</name>
</gene>
<protein>
    <submittedName>
        <fullName evidence="2">Uncharacterized protein</fullName>
    </submittedName>
</protein>
<organism evidence="2 3">
    <name type="scientific">Candidatus Borkfalkia avicola</name>
    <dbReference type="NCBI Taxonomy" id="2838503"/>
    <lineage>
        <taxon>Bacteria</taxon>
        <taxon>Bacillati</taxon>
        <taxon>Bacillota</taxon>
        <taxon>Clostridia</taxon>
        <taxon>Christensenellales</taxon>
        <taxon>Christensenellaceae</taxon>
        <taxon>Candidatus Borkfalkia</taxon>
    </lineage>
</organism>
<feature type="coiled-coil region" evidence="1">
    <location>
        <begin position="25"/>
        <end position="52"/>
    </location>
</feature>
<accession>A0A9D2IHZ8</accession>
<reference evidence="2" key="1">
    <citation type="journal article" date="2021" name="PeerJ">
        <title>Extensive microbial diversity within the chicken gut microbiome revealed by metagenomics and culture.</title>
        <authorList>
            <person name="Gilroy R."/>
            <person name="Ravi A."/>
            <person name="Getino M."/>
            <person name="Pursley I."/>
            <person name="Horton D.L."/>
            <person name="Alikhan N.F."/>
            <person name="Baker D."/>
            <person name="Gharbi K."/>
            <person name="Hall N."/>
            <person name="Watson M."/>
            <person name="Adriaenssens E.M."/>
            <person name="Foster-Nyarko E."/>
            <person name="Jarju S."/>
            <person name="Secka A."/>
            <person name="Antonio M."/>
            <person name="Oren A."/>
            <person name="Chaudhuri R.R."/>
            <person name="La Ragione R."/>
            <person name="Hildebrand F."/>
            <person name="Pallen M.J."/>
        </authorList>
    </citation>
    <scope>NUCLEOTIDE SEQUENCE</scope>
    <source>
        <strain evidence="2">CHK192-19661</strain>
    </source>
</reference>
<dbReference type="AlphaFoldDB" id="A0A9D2IHZ8"/>
<dbReference type="Proteomes" id="UP000824025">
    <property type="component" value="Unassembled WGS sequence"/>
</dbReference>